<dbReference type="Proteomes" id="UP001596958">
    <property type="component" value="Unassembled WGS sequence"/>
</dbReference>
<dbReference type="RefSeq" id="WP_377101800.1">
    <property type="nucleotide sequence ID" value="NZ_JBHTHU010000020.1"/>
</dbReference>
<evidence type="ECO:0000313" key="1">
    <source>
        <dbReference type="EMBL" id="MFD0751528.1"/>
    </source>
</evidence>
<evidence type="ECO:0000313" key="2">
    <source>
        <dbReference type="Proteomes" id="UP001596958"/>
    </source>
</evidence>
<protein>
    <submittedName>
        <fullName evidence="1">Uncharacterized protein</fullName>
    </submittedName>
</protein>
<comment type="caution">
    <text evidence="1">The sequence shown here is derived from an EMBL/GenBank/DDBJ whole genome shotgun (WGS) entry which is preliminary data.</text>
</comment>
<proteinExistence type="predicted"/>
<name>A0ABW2Z081_9SPHI</name>
<gene>
    <name evidence="1" type="ORF">ACFQZS_15355</name>
</gene>
<sequence length="132" mass="15612">MYRDIVMDEIEKTGLIIARIFGIKVDRTHQEYKKEFEKAIGNEYKTELETILALNQDEFEDLIKSDKYSSAKLNALSQILYVFAEPFKDDEATQALLKKVMAIFDVLEQKYRFQTFDNITKRNAIYKYFNIS</sequence>
<accession>A0ABW2Z081</accession>
<organism evidence="1 2">
    <name type="scientific">Mucilaginibacter calamicampi</name>
    <dbReference type="NCBI Taxonomy" id="1302352"/>
    <lineage>
        <taxon>Bacteria</taxon>
        <taxon>Pseudomonadati</taxon>
        <taxon>Bacteroidota</taxon>
        <taxon>Sphingobacteriia</taxon>
        <taxon>Sphingobacteriales</taxon>
        <taxon>Sphingobacteriaceae</taxon>
        <taxon>Mucilaginibacter</taxon>
    </lineage>
</organism>
<keyword evidence="2" id="KW-1185">Reference proteome</keyword>
<reference evidence="2" key="1">
    <citation type="journal article" date="2019" name="Int. J. Syst. Evol. Microbiol.">
        <title>The Global Catalogue of Microorganisms (GCM) 10K type strain sequencing project: providing services to taxonomists for standard genome sequencing and annotation.</title>
        <authorList>
            <consortium name="The Broad Institute Genomics Platform"/>
            <consortium name="The Broad Institute Genome Sequencing Center for Infectious Disease"/>
            <person name="Wu L."/>
            <person name="Ma J."/>
        </authorList>
    </citation>
    <scope>NUCLEOTIDE SEQUENCE [LARGE SCALE GENOMIC DNA]</scope>
    <source>
        <strain evidence="2">CCUG 63418</strain>
    </source>
</reference>
<dbReference type="EMBL" id="JBHTHU010000020">
    <property type="protein sequence ID" value="MFD0751528.1"/>
    <property type="molecule type" value="Genomic_DNA"/>
</dbReference>